<keyword evidence="2 5" id="KW-0808">Transferase</keyword>
<evidence type="ECO:0000313" key="6">
    <source>
        <dbReference type="EMBL" id="EAK1510189.1"/>
    </source>
</evidence>
<dbReference type="InterPro" id="IPR042118">
    <property type="entry name" value="QueA_dom1"/>
</dbReference>
<evidence type="ECO:0000313" key="11">
    <source>
        <dbReference type="Proteomes" id="UP000365807"/>
    </source>
</evidence>
<dbReference type="Proteomes" id="UP000361993">
    <property type="component" value="Unassembled WGS sequence"/>
</dbReference>
<comment type="catalytic activity">
    <reaction evidence="5">
        <text>7-aminomethyl-7-carbaguanosine(34) in tRNA + S-adenosyl-L-methionine = epoxyqueuosine(34) in tRNA + adenine + L-methionine + 2 H(+)</text>
        <dbReference type="Rhea" id="RHEA:32155"/>
        <dbReference type="Rhea" id="RHEA-COMP:10342"/>
        <dbReference type="Rhea" id="RHEA-COMP:18582"/>
        <dbReference type="ChEBI" id="CHEBI:15378"/>
        <dbReference type="ChEBI" id="CHEBI:16708"/>
        <dbReference type="ChEBI" id="CHEBI:57844"/>
        <dbReference type="ChEBI" id="CHEBI:59789"/>
        <dbReference type="ChEBI" id="CHEBI:82833"/>
        <dbReference type="ChEBI" id="CHEBI:194443"/>
        <dbReference type="EC" id="2.4.99.17"/>
    </reaction>
</comment>
<evidence type="ECO:0000313" key="8">
    <source>
        <dbReference type="EMBL" id="EAL6851327.1"/>
    </source>
</evidence>
<keyword evidence="3 5" id="KW-0949">S-adenosyl-L-methionine</keyword>
<evidence type="ECO:0000256" key="3">
    <source>
        <dbReference type="ARBA" id="ARBA00022691"/>
    </source>
</evidence>
<dbReference type="PANTHER" id="PTHR30307">
    <property type="entry name" value="S-ADENOSYLMETHIONINE:TRNA RIBOSYLTRANSFERASE-ISOMERASE"/>
    <property type="match status" value="1"/>
</dbReference>
<dbReference type="InterPro" id="IPR036100">
    <property type="entry name" value="QueA_sf"/>
</dbReference>
<dbReference type="SUPFAM" id="SSF111337">
    <property type="entry name" value="QueA-like"/>
    <property type="match status" value="1"/>
</dbReference>
<comment type="function">
    <text evidence="5">Transfers and isomerizes the ribose moiety from AdoMet to the 7-aminomethyl group of 7-deazaguanine (preQ1-tRNA) to give epoxyqueuosine (oQ-tRNA).</text>
</comment>
<dbReference type="Gene3D" id="3.40.1780.10">
    <property type="entry name" value="QueA-like"/>
    <property type="match status" value="1"/>
</dbReference>
<dbReference type="NCBIfam" id="TIGR00113">
    <property type="entry name" value="queA"/>
    <property type="match status" value="1"/>
</dbReference>
<reference evidence="6 10" key="1">
    <citation type="submission" date="2018-05" db="EMBL/GenBank/DDBJ databases">
        <authorList>
            <consortium name="GenomeTrakr network: Whole genome sequencing for foodborne pathogen traceback"/>
        </authorList>
    </citation>
    <scope>NUCLEOTIDE SEQUENCE [LARGE SCALE GENOMIC DNA]</scope>
    <source>
        <strain evidence="6 10">NC_C6016</strain>
    </source>
</reference>
<keyword evidence="8" id="KW-0413">Isomerase</keyword>
<keyword evidence="1 5" id="KW-0963">Cytoplasm</keyword>
<dbReference type="GO" id="GO:0008616">
    <property type="term" value="P:tRNA queuosine(34) biosynthetic process"/>
    <property type="evidence" value="ECO:0007669"/>
    <property type="project" value="UniProtKB-UniRule"/>
</dbReference>
<dbReference type="Gene3D" id="2.40.10.240">
    <property type="entry name" value="QueA-like"/>
    <property type="match status" value="1"/>
</dbReference>
<evidence type="ECO:0000313" key="7">
    <source>
        <dbReference type="EMBL" id="EAK4358636.1"/>
    </source>
</evidence>
<dbReference type="AlphaFoldDB" id="A0A381CFQ7"/>
<accession>A0A381CFQ7</accession>
<dbReference type="UniPathway" id="UPA00392"/>
<dbReference type="PANTHER" id="PTHR30307:SF0">
    <property type="entry name" value="S-ADENOSYLMETHIONINE:TRNA RIBOSYLTRANSFERASE-ISOMERASE"/>
    <property type="match status" value="1"/>
</dbReference>
<dbReference type="InterPro" id="IPR003699">
    <property type="entry name" value="QueA"/>
</dbReference>
<comment type="caution">
    <text evidence="8">The sequence shown here is derived from an EMBL/GenBank/DDBJ whole genome shotgun (WGS) entry which is preliminary data.</text>
</comment>
<dbReference type="HAMAP" id="MF_00113">
    <property type="entry name" value="QueA"/>
    <property type="match status" value="1"/>
</dbReference>
<comment type="subunit">
    <text evidence="5">Monomer.</text>
</comment>
<keyword evidence="4 5" id="KW-0671">Queuosine biosynthesis</keyword>
<evidence type="ECO:0000313" key="9">
    <source>
        <dbReference type="Proteomes" id="UP000352088"/>
    </source>
</evidence>
<sequence length="341" mass="39315">MKDLLLSSYDYTLPNELIATYPVHPKEDAKLLVFERKNNQISHTTFKNLQDFLPDCALFFNDTKVIKARIYGNKSSGGKIELFLHQPCLDSQDSLFLAQIKGRVKKDEILSFEQNLKAKVIELLDDGLRKVQFFQNDEVLNTFKLYELLDTIGHVPLPPYIKRSDEKSDLEDYQSIFAKNLGAVAAPTASLHFSENMLENLKKRHEIYHLTLHVGAGTFKSVECENLENHKIHSEFFDIPKKACEVIDSQKKILGVGTTVTRTIEYYARTKQNQGFCDLFLHPHNPPLRQDYLLTNFHLPKSTLIMLVSAFIGRQNCLKLYDIAIKEKYRFYSYGDAMLIL</sequence>
<dbReference type="EMBL" id="AACDUL010000016">
    <property type="protein sequence ID" value="EAK1510189.1"/>
    <property type="molecule type" value="Genomic_DNA"/>
</dbReference>
<evidence type="ECO:0000256" key="4">
    <source>
        <dbReference type="ARBA" id="ARBA00022785"/>
    </source>
</evidence>
<protein>
    <recommendedName>
        <fullName evidence="5">S-adenosylmethionine:tRNA ribosyltransferase-isomerase</fullName>
        <ecNumber evidence="5">2.4.99.17</ecNumber>
    </recommendedName>
    <alternativeName>
        <fullName evidence="5">Queuosine biosynthesis protein QueA</fullName>
    </alternativeName>
</protein>
<evidence type="ECO:0000313" key="10">
    <source>
        <dbReference type="Proteomes" id="UP000361993"/>
    </source>
</evidence>
<dbReference type="EMBL" id="AACGFG010000009">
    <property type="protein sequence ID" value="EAK4358636.1"/>
    <property type="molecule type" value="Genomic_DNA"/>
</dbReference>
<proteinExistence type="inferred from homology"/>
<dbReference type="Proteomes" id="UP000365807">
    <property type="component" value="Unassembled WGS sequence"/>
</dbReference>
<evidence type="ECO:0000256" key="1">
    <source>
        <dbReference type="ARBA" id="ARBA00022490"/>
    </source>
</evidence>
<gene>
    <name evidence="5 6" type="primary">queA</name>
    <name evidence="7" type="ORF">C6T04_06925</name>
    <name evidence="6" type="ORF">CJD00_07985</name>
    <name evidence="8" type="ORF">DSX26_07660</name>
</gene>
<evidence type="ECO:0000256" key="5">
    <source>
        <dbReference type="HAMAP-Rule" id="MF_00113"/>
    </source>
</evidence>
<dbReference type="InterPro" id="IPR042119">
    <property type="entry name" value="QueA_dom2"/>
</dbReference>
<dbReference type="GO" id="GO:0051075">
    <property type="term" value="F:S-adenosylmethionine:tRNA ribosyltransferase-isomerase activity"/>
    <property type="evidence" value="ECO:0007669"/>
    <property type="project" value="UniProtKB-EC"/>
</dbReference>
<reference evidence="8 9" key="2">
    <citation type="submission" date="2018-07" db="EMBL/GenBank/DDBJ databases">
        <authorList>
            <consortium name="NARMS: The National Antimicrobial Resistance Monitoring System"/>
        </authorList>
    </citation>
    <scope>NUCLEOTIDE SEQUENCE [LARGE SCALE GENOMIC DNA]</scope>
    <source>
        <strain evidence="8 9">CVM N17C548</strain>
        <strain evidence="7 11">FSIS11807978</strain>
    </source>
</reference>
<dbReference type="Proteomes" id="UP000352088">
    <property type="component" value="Unassembled WGS sequence"/>
</dbReference>
<dbReference type="KEGG" id="ccof:VC76_06395"/>
<evidence type="ECO:0000256" key="2">
    <source>
        <dbReference type="ARBA" id="ARBA00022679"/>
    </source>
</evidence>
<dbReference type="EMBL" id="AACQHW010000008">
    <property type="protein sequence ID" value="EAL6851327.1"/>
    <property type="molecule type" value="Genomic_DNA"/>
</dbReference>
<dbReference type="STRING" id="195.ATE51_01016"/>
<dbReference type="RefSeq" id="WP_002782020.1">
    <property type="nucleotide sequence ID" value="NZ_AANHVQ020000010.1"/>
</dbReference>
<comment type="subcellular location">
    <subcellularLocation>
        <location evidence="5">Cytoplasm</location>
    </subcellularLocation>
</comment>
<comment type="similarity">
    <text evidence="5">Belongs to the QueA family.</text>
</comment>
<dbReference type="Pfam" id="PF02547">
    <property type="entry name" value="Queuosine_synth"/>
    <property type="match status" value="1"/>
</dbReference>
<comment type="pathway">
    <text evidence="5">tRNA modification; tRNA-queuosine biosynthesis.</text>
</comment>
<organism evidence="8 9">
    <name type="scientific">Campylobacter coli</name>
    <dbReference type="NCBI Taxonomy" id="195"/>
    <lineage>
        <taxon>Bacteria</taxon>
        <taxon>Pseudomonadati</taxon>
        <taxon>Campylobacterota</taxon>
        <taxon>Epsilonproteobacteria</taxon>
        <taxon>Campylobacterales</taxon>
        <taxon>Campylobacteraceae</taxon>
        <taxon>Campylobacter</taxon>
    </lineage>
</organism>
<dbReference type="NCBIfam" id="NF001140">
    <property type="entry name" value="PRK00147.1"/>
    <property type="match status" value="1"/>
</dbReference>
<name>A0A381CFQ7_CAMCO</name>
<dbReference type="GO" id="GO:0005737">
    <property type="term" value="C:cytoplasm"/>
    <property type="evidence" value="ECO:0007669"/>
    <property type="project" value="UniProtKB-SubCell"/>
</dbReference>
<dbReference type="EC" id="2.4.99.17" evidence="5"/>
<keyword evidence="8" id="KW-0328">Glycosyltransferase</keyword>
<dbReference type="OrthoDB" id="9805933at2"/>